<evidence type="ECO:0000259" key="4">
    <source>
        <dbReference type="PROSITE" id="PS50887"/>
    </source>
</evidence>
<dbReference type="Gene3D" id="3.40.50.2300">
    <property type="match status" value="2"/>
</dbReference>
<dbReference type="InterPro" id="IPR052163">
    <property type="entry name" value="DGC-Regulatory_Protein"/>
</dbReference>
<reference evidence="5 6" key="1">
    <citation type="submission" date="2021-03" db="EMBL/GenBank/DDBJ databases">
        <title>Whole genome shotgun sequence of Actinoplanes toevensis NBRC 105298.</title>
        <authorList>
            <person name="Komaki H."/>
            <person name="Tamura T."/>
        </authorList>
    </citation>
    <scope>NUCLEOTIDE SEQUENCE [LARGE SCALE GENOMIC DNA]</scope>
    <source>
        <strain evidence="5 6">NBRC 105298</strain>
    </source>
</reference>
<evidence type="ECO:0000313" key="5">
    <source>
        <dbReference type="EMBL" id="GIM88251.1"/>
    </source>
</evidence>
<dbReference type="Pfam" id="PF13377">
    <property type="entry name" value="Peripla_BP_3"/>
    <property type="match status" value="1"/>
</dbReference>
<dbReference type="CDD" id="cd06267">
    <property type="entry name" value="PBP1_LacI_sugar_binding-like"/>
    <property type="match status" value="1"/>
</dbReference>
<dbReference type="AlphaFoldDB" id="A0A919W747"/>
<dbReference type="GO" id="GO:0003677">
    <property type="term" value="F:DNA binding"/>
    <property type="evidence" value="ECO:0007669"/>
    <property type="project" value="UniProtKB-KW"/>
</dbReference>
<evidence type="ECO:0000313" key="6">
    <source>
        <dbReference type="Proteomes" id="UP000677082"/>
    </source>
</evidence>
<keyword evidence="3" id="KW-0804">Transcription</keyword>
<dbReference type="NCBIfam" id="TIGR00254">
    <property type="entry name" value="GGDEF"/>
    <property type="match status" value="1"/>
</dbReference>
<dbReference type="InterPro" id="IPR029787">
    <property type="entry name" value="Nucleotide_cyclase"/>
</dbReference>
<evidence type="ECO:0000256" key="3">
    <source>
        <dbReference type="ARBA" id="ARBA00023163"/>
    </source>
</evidence>
<comment type="caution">
    <text evidence="5">The sequence shown here is derived from an EMBL/GenBank/DDBJ whole genome shotgun (WGS) entry which is preliminary data.</text>
</comment>
<dbReference type="Proteomes" id="UP000677082">
    <property type="component" value="Unassembled WGS sequence"/>
</dbReference>
<dbReference type="CDD" id="cd01949">
    <property type="entry name" value="GGDEF"/>
    <property type="match status" value="1"/>
</dbReference>
<dbReference type="InterPro" id="IPR046335">
    <property type="entry name" value="LacI/GalR-like_sensor"/>
</dbReference>
<gene>
    <name evidence="5" type="ORF">Ato02nite_000440</name>
</gene>
<dbReference type="EMBL" id="BOQN01000001">
    <property type="protein sequence ID" value="GIM88251.1"/>
    <property type="molecule type" value="Genomic_DNA"/>
</dbReference>
<organism evidence="5 6">
    <name type="scientific">Paractinoplanes toevensis</name>
    <dbReference type="NCBI Taxonomy" id="571911"/>
    <lineage>
        <taxon>Bacteria</taxon>
        <taxon>Bacillati</taxon>
        <taxon>Actinomycetota</taxon>
        <taxon>Actinomycetes</taxon>
        <taxon>Micromonosporales</taxon>
        <taxon>Micromonosporaceae</taxon>
        <taxon>Paractinoplanes</taxon>
    </lineage>
</organism>
<proteinExistence type="predicted"/>
<dbReference type="SUPFAM" id="SSF53822">
    <property type="entry name" value="Periplasmic binding protein-like I"/>
    <property type="match status" value="1"/>
</dbReference>
<feature type="domain" description="GGDEF" evidence="4">
    <location>
        <begin position="509"/>
        <end position="640"/>
    </location>
</feature>
<dbReference type="InterPro" id="IPR000160">
    <property type="entry name" value="GGDEF_dom"/>
</dbReference>
<dbReference type="InterPro" id="IPR028082">
    <property type="entry name" value="Peripla_BP_I"/>
</dbReference>
<sequence length="640" mass="67837">MLLSRSDILPDGWDVTHDTGVSRDHGGVNGRRTFGILSPFVGGDYYGAIIEGINTAAAGGGDRIMAIQTLDPGAHSADRSGLPDFRRPISWNQLAGLVVLPGAVGTAYAAEAHRSGLPVVFVAQDATGSGCSAVLADNRSGVREAVAHLVEHGHERIAFAGYLAHFDVRERYEGYREALLAHGITPQPSLLLDSGDNHESGGETVADGLIKAGMPATAIVLGTDRNAIGLISRMTGAGYDLPTELAVVGFDDIADAAYLRPSLSTVRQPLDQVGAVVYQLLTELSENSGERLVRHVPTTFVRRDSCGCTGHGLPISEPQARSLFAQVQYLQSTLNIQYELGIELLGTHGSDPRALGWLGLTPALAGCLGLWNSEGRLDVVGEFRAGCPTGHAVDAADFPPPELFGTTDGPAGDVVFLVPVRSRNADWGVLAAVGRIQSTTPPGREMMNHSGALLAAALDYEVTMAALRDKEESLRNAALHDHLTGLPNRVLLEDRMEQAGRRAGRQPDYRFAILLLDLDGFKAVNDTLGHAAGDQLLIEVARRLTGLLRKSDTVARLGGDEFVVLLDGITRPDGHKAACDNIHAAIRAPFFIDGERVEVGCSIGVALSGGDGGADPDHLLREADAAMYRAKSAARRPTSR</sequence>
<dbReference type="SUPFAM" id="SSF55073">
    <property type="entry name" value="Nucleotide cyclase"/>
    <property type="match status" value="1"/>
</dbReference>
<keyword evidence="6" id="KW-1185">Reference proteome</keyword>
<dbReference type="InterPro" id="IPR043128">
    <property type="entry name" value="Rev_trsase/Diguanyl_cyclase"/>
</dbReference>
<dbReference type="PANTHER" id="PTHR46663">
    <property type="entry name" value="DIGUANYLATE CYCLASE DGCT-RELATED"/>
    <property type="match status" value="1"/>
</dbReference>
<dbReference type="PANTHER" id="PTHR46663:SF2">
    <property type="entry name" value="GGDEF DOMAIN-CONTAINING PROTEIN"/>
    <property type="match status" value="1"/>
</dbReference>
<evidence type="ECO:0000256" key="1">
    <source>
        <dbReference type="ARBA" id="ARBA00023015"/>
    </source>
</evidence>
<dbReference type="Gene3D" id="3.30.70.270">
    <property type="match status" value="1"/>
</dbReference>
<keyword evidence="1" id="KW-0805">Transcription regulation</keyword>
<evidence type="ECO:0000256" key="2">
    <source>
        <dbReference type="ARBA" id="ARBA00023125"/>
    </source>
</evidence>
<dbReference type="Pfam" id="PF00990">
    <property type="entry name" value="GGDEF"/>
    <property type="match status" value="1"/>
</dbReference>
<keyword evidence="2" id="KW-0238">DNA-binding</keyword>
<dbReference type="PROSITE" id="PS50887">
    <property type="entry name" value="GGDEF"/>
    <property type="match status" value="1"/>
</dbReference>
<name>A0A919W747_9ACTN</name>
<accession>A0A919W747</accession>
<dbReference type="SMART" id="SM00267">
    <property type="entry name" value="GGDEF"/>
    <property type="match status" value="1"/>
</dbReference>
<protein>
    <recommendedName>
        <fullName evidence="4">GGDEF domain-containing protein</fullName>
    </recommendedName>
</protein>